<keyword evidence="7" id="KW-0653">Protein transport</keyword>
<dbReference type="Pfam" id="PF12693">
    <property type="entry name" value="GspL_C"/>
    <property type="match status" value="1"/>
</dbReference>
<evidence type="ECO:0000313" key="13">
    <source>
        <dbReference type="Proteomes" id="UP001165565"/>
    </source>
</evidence>
<evidence type="ECO:0000259" key="10">
    <source>
        <dbReference type="Pfam" id="PF05134"/>
    </source>
</evidence>
<reference evidence="12" key="1">
    <citation type="submission" date="2022-06" db="EMBL/GenBank/DDBJ databases">
        <title>Sphingomonas sp. nov. isolated from rhizosphere soil of tomato.</title>
        <authorList>
            <person name="Dong H."/>
            <person name="Gao R."/>
        </authorList>
    </citation>
    <scope>NUCLEOTIDE SEQUENCE</scope>
    <source>
        <strain evidence="12">MMSM24</strain>
    </source>
</reference>
<protein>
    <submittedName>
        <fullName evidence="12">Type II secretion system protein GspL</fullName>
    </submittedName>
</protein>
<proteinExistence type="inferred from homology"/>
<dbReference type="GO" id="GO:0005886">
    <property type="term" value="C:plasma membrane"/>
    <property type="evidence" value="ECO:0007669"/>
    <property type="project" value="UniProtKB-SubCell"/>
</dbReference>
<dbReference type="PIRSF" id="PIRSF015761">
    <property type="entry name" value="Protein_L"/>
    <property type="match status" value="1"/>
</dbReference>
<comment type="similarity">
    <text evidence="2">Belongs to the GSP L family.</text>
</comment>
<name>A0AA42CUB0_9SPHN</name>
<keyword evidence="8" id="KW-1133">Transmembrane helix</keyword>
<sequence length="361" mass="37840">MTATLLFLPPRVGDPWRWLRIEGDVVTARGQGVPEADDAPVVAVAPADAVTLHWAALPARTQAQAATAARIVVNDACAAPQDQLHVAVGETDDDERAIGVVAIDRMRGWLDGLRGLGIDPAVVVPAPLLLPVPEEGFVRADLGGQSVVRGASSGFADEPQLTELVTAGAATETLEREALDRALVAAVAAPALNLRQGPFARIRRREINWPLVRRLGLLVALLLLALLATDLVRITRYSLAASRLDAQADSLARQGLARGVTADGDLAAKLDLRLAHLRGPGQGFTRTVAAALAAIRATPGSEASALDFQSNGDLRITLIAQSDAEANAIQARLRDAGFAVTPGAFESAGGRLKGDVTVRIR</sequence>
<dbReference type="Pfam" id="PF05134">
    <property type="entry name" value="T2SSL"/>
    <property type="match status" value="1"/>
</dbReference>
<accession>A0AA42CUB0</accession>
<evidence type="ECO:0000256" key="9">
    <source>
        <dbReference type="ARBA" id="ARBA00023136"/>
    </source>
</evidence>
<evidence type="ECO:0000256" key="8">
    <source>
        <dbReference type="ARBA" id="ARBA00022989"/>
    </source>
</evidence>
<dbReference type="NCBIfam" id="TIGR01709">
    <property type="entry name" value="typeII_sec_gspL"/>
    <property type="match status" value="1"/>
</dbReference>
<dbReference type="GO" id="GO:0015627">
    <property type="term" value="C:type II protein secretion system complex"/>
    <property type="evidence" value="ECO:0007669"/>
    <property type="project" value="InterPro"/>
</dbReference>
<feature type="domain" description="GspL cytoplasmic actin-ATPase-like" evidence="10">
    <location>
        <begin position="36"/>
        <end position="153"/>
    </location>
</feature>
<dbReference type="InterPro" id="IPR025691">
    <property type="entry name" value="GspL_pp_dom"/>
</dbReference>
<keyword evidence="3" id="KW-0813">Transport</keyword>
<evidence type="ECO:0000256" key="5">
    <source>
        <dbReference type="ARBA" id="ARBA00022519"/>
    </source>
</evidence>
<evidence type="ECO:0000259" key="11">
    <source>
        <dbReference type="Pfam" id="PF12693"/>
    </source>
</evidence>
<evidence type="ECO:0000256" key="3">
    <source>
        <dbReference type="ARBA" id="ARBA00022448"/>
    </source>
</evidence>
<evidence type="ECO:0000256" key="6">
    <source>
        <dbReference type="ARBA" id="ARBA00022692"/>
    </source>
</evidence>
<evidence type="ECO:0000256" key="4">
    <source>
        <dbReference type="ARBA" id="ARBA00022475"/>
    </source>
</evidence>
<dbReference type="GO" id="GO:0015628">
    <property type="term" value="P:protein secretion by the type II secretion system"/>
    <property type="evidence" value="ECO:0007669"/>
    <property type="project" value="InterPro"/>
</dbReference>
<comment type="caution">
    <text evidence="12">The sequence shown here is derived from an EMBL/GenBank/DDBJ whole genome shotgun (WGS) entry which is preliminary data.</text>
</comment>
<evidence type="ECO:0000256" key="1">
    <source>
        <dbReference type="ARBA" id="ARBA00004377"/>
    </source>
</evidence>
<gene>
    <name evidence="12" type="primary">gspL</name>
    <name evidence="12" type="ORF">NEE01_10690</name>
</gene>
<keyword evidence="9" id="KW-0472">Membrane</keyword>
<keyword evidence="13" id="KW-1185">Reference proteome</keyword>
<dbReference type="EMBL" id="JANFAV010000006">
    <property type="protein sequence ID" value="MCW6535251.1"/>
    <property type="molecule type" value="Genomic_DNA"/>
</dbReference>
<dbReference type="RefSeq" id="WP_265268914.1">
    <property type="nucleotide sequence ID" value="NZ_JANFAV010000006.1"/>
</dbReference>
<feature type="domain" description="GspL periplasmic" evidence="11">
    <location>
        <begin position="209"/>
        <end position="359"/>
    </location>
</feature>
<dbReference type="GO" id="GO:0009276">
    <property type="term" value="C:Gram-negative-bacterium-type cell wall"/>
    <property type="evidence" value="ECO:0007669"/>
    <property type="project" value="InterPro"/>
</dbReference>
<evidence type="ECO:0000256" key="2">
    <source>
        <dbReference type="ARBA" id="ARBA00005318"/>
    </source>
</evidence>
<dbReference type="AlphaFoldDB" id="A0AA42CUB0"/>
<dbReference type="Gene3D" id="3.30.420.380">
    <property type="match status" value="1"/>
</dbReference>
<dbReference type="InterPro" id="IPR024230">
    <property type="entry name" value="GspL_cyto_dom"/>
</dbReference>
<keyword evidence="4" id="KW-1003">Cell membrane</keyword>
<evidence type="ECO:0000313" key="12">
    <source>
        <dbReference type="EMBL" id="MCW6535251.1"/>
    </source>
</evidence>
<dbReference type="InterPro" id="IPR043129">
    <property type="entry name" value="ATPase_NBD"/>
</dbReference>
<dbReference type="InterPro" id="IPR007812">
    <property type="entry name" value="T2SS_protein-GspL"/>
</dbReference>
<dbReference type="Gene3D" id="3.30.1360.100">
    <property type="entry name" value="General secretion pathway protein M, EpsM"/>
    <property type="match status" value="1"/>
</dbReference>
<organism evidence="12 13">
    <name type="scientific">Sphingomonas lycopersici</name>
    <dbReference type="NCBI Taxonomy" id="2951807"/>
    <lineage>
        <taxon>Bacteria</taxon>
        <taxon>Pseudomonadati</taxon>
        <taxon>Pseudomonadota</taxon>
        <taxon>Alphaproteobacteria</taxon>
        <taxon>Sphingomonadales</taxon>
        <taxon>Sphingomonadaceae</taxon>
        <taxon>Sphingomonas</taxon>
    </lineage>
</organism>
<dbReference type="SUPFAM" id="SSF53067">
    <property type="entry name" value="Actin-like ATPase domain"/>
    <property type="match status" value="1"/>
</dbReference>
<keyword evidence="6" id="KW-0812">Transmembrane</keyword>
<keyword evidence="5" id="KW-0997">Cell inner membrane</keyword>
<dbReference type="Proteomes" id="UP001165565">
    <property type="component" value="Unassembled WGS sequence"/>
</dbReference>
<comment type="subcellular location">
    <subcellularLocation>
        <location evidence="1">Cell inner membrane</location>
        <topology evidence="1">Single-pass membrane protein</topology>
    </subcellularLocation>
</comment>
<evidence type="ECO:0000256" key="7">
    <source>
        <dbReference type="ARBA" id="ARBA00022927"/>
    </source>
</evidence>